<sequence length="334" mass="35397">MTIPAAGPSGRVVIEASTPCSAPFDGDDWLFNIEWEGSRCLLVADADGSIRLQGETAALDERYPEIVAAAGFLARRGAVLDGSICVLDADGRPDLAALSRRVMSGERRPAAVYLVTDILHLDGEPLTSRPLLARLAALAGLIPADSRIQLPDHVVGRGRALAGAAVERGLAAILARRQDAPYLAGMASPLRLRIALSARREAIVVGWRSAGTGLRLLLGDWVEGRLGLVGVAPLGEALGRRWLTTTAEPVPAVAVDDADAAGPGVTWIRPRLIAIVEPALATGTRGLPAWRLVALRDDVDPMWCVRRAPVDPPQATSHQPLRPFSPTVLHALEM</sequence>
<dbReference type="GO" id="GO:0003910">
    <property type="term" value="F:DNA ligase (ATP) activity"/>
    <property type="evidence" value="ECO:0007669"/>
    <property type="project" value="InterPro"/>
</dbReference>
<reference evidence="2 3" key="1">
    <citation type="submission" date="2020-10" db="EMBL/GenBank/DDBJ databases">
        <title>Ca. Dormibacterota MAGs.</title>
        <authorList>
            <person name="Montgomery K."/>
        </authorList>
    </citation>
    <scope>NUCLEOTIDE SEQUENCE [LARGE SCALE GENOMIC DNA]</scope>
    <source>
        <strain evidence="2">SC8812_S17_18</strain>
    </source>
</reference>
<evidence type="ECO:0000313" key="3">
    <source>
        <dbReference type="Proteomes" id="UP000606991"/>
    </source>
</evidence>
<feature type="domain" description="ATP-dependent DNA ligase family profile" evidence="1">
    <location>
        <begin position="25"/>
        <end position="185"/>
    </location>
</feature>
<dbReference type="RefSeq" id="WP_337308512.1">
    <property type="nucleotide sequence ID" value="NZ_JAEKNS010000007.1"/>
</dbReference>
<proteinExistence type="predicted"/>
<dbReference type="Proteomes" id="UP000606991">
    <property type="component" value="Unassembled WGS sequence"/>
</dbReference>
<dbReference type="Gene3D" id="3.30.470.30">
    <property type="entry name" value="DNA ligase/mRNA capping enzyme"/>
    <property type="match status" value="1"/>
</dbReference>
<accession>A0A934JQR9</accession>
<dbReference type="InterPro" id="IPR012310">
    <property type="entry name" value="DNA_ligase_ATP-dep_cent"/>
</dbReference>
<dbReference type="Gene3D" id="3.30.1490.70">
    <property type="match status" value="1"/>
</dbReference>
<evidence type="ECO:0000259" key="1">
    <source>
        <dbReference type="Pfam" id="PF01068"/>
    </source>
</evidence>
<name>A0A934JQR9_9BACT</name>
<dbReference type="Pfam" id="PF01068">
    <property type="entry name" value="DNA_ligase_A_M"/>
    <property type="match status" value="1"/>
</dbReference>
<dbReference type="AlphaFoldDB" id="A0A934JQR9"/>
<dbReference type="GO" id="GO:0006281">
    <property type="term" value="P:DNA repair"/>
    <property type="evidence" value="ECO:0007669"/>
    <property type="project" value="InterPro"/>
</dbReference>
<dbReference type="GO" id="GO:0005524">
    <property type="term" value="F:ATP binding"/>
    <property type="evidence" value="ECO:0007669"/>
    <property type="project" value="InterPro"/>
</dbReference>
<comment type="caution">
    <text evidence="2">The sequence shown here is derived from an EMBL/GenBank/DDBJ whole genome shotgun (WGS) entry which is preliminary data.</text>
</comment>
<dbReference type="GO" id="GO:0006310">
    <property type="term" value="P:DNA recombination"/>
    <property type="evidence" value="ECO:0007669"/>
    <property type="project" value="InterPro"/>
</dbReference>
<protein>
    <recommendedName>
        <fullName evidence="1">ATP-dependent DNA ligase family profile domain-containing protein</fullName>
    </recommendedName>
</protein>
<gene>
    <name evidence="2" type="ORF">JF886_00505</name>
</gene>
<dbReference type="SUPFAM" id="SSF56091">
    <property type="entry name" value="DNA ligase/mRNA capping enzyme, catalytic domain"/>
    <property type="match status" value="1"/>
</dbReference>
<organism evidence="2 3">
    <name type="scientific">Candidatus Aeolococcus gillhamiae</name>
    <dbReference type="NCBI Taxonomy" id="3127015"/>
    <lineage>
        <taxon>Bacteria</taxon>
        <taxon>Bacillati</taxon>
        <taxon>Candidatus Dormiibacterota</taxon>
        <taxon>Candidatus Dormibacteria</taxon>
        <taxon>Candidatus Aeolococcales</taxon>
        <taxon>Candidatus Aeolococcaceae</taxon>
        <taxon>Candidatus Aeolococcus</taxon>
    </lineage>
</organism>
<dbReference type="EMBL" id="JAEKNS010000007">
    <property type="protein sequence ID" value="MBJ7593337.1"/>
    <property type="molecule type" value="Genomic_DNA"/>
</dbReference>
<evidence type="ECO:0000313" key="2">
    <source>
        <dbReference type="EMBL" id="MBJ7593337.1"/>
    </source>
</evidence>